<feature type="region of interest" description="Disordered" evidence="1">
    <location>
        <begin position="60"/>
        <end position="83"/>
    </location>
</feature>
<evidence type="ECO:0000256" key="1">
    <source>
        <dbReference type="SAM" id="MobiDB-lite"/>
    </source>
</evidence>
<gene>
    <name evidence="2" type="ORF">LCGC14_0436940</name>
</gene>
<protein>
    <submittedName>
        <fullName evidence="2">Uncharacterized protein</fullName>
    </submittedName>
</protein>
<feature type="compositionally biased region" description="Basic and acidic residues" evidence="1">
    <location>
        <begin position="71"/>
        <end position="83"/>
    </location>
</feature>
<organism evidence="2">
    <name type="scientific">marine sediment metagenome</name>
    <dbReference type="NCBI Taxonomy" id="412755"/>
    <lineage>
        <taxon>unclassified sequences</taxon>
        <taxon>metagenomes</taxon>
        <taxon>ecological metagenomes</taxon>
    </lineage>
</organism>
<evidence type="ECO:0000313" key="2">
    <source>
        <dbReference type="EMBL" id="KKN69870.1"/>
    </source>
</evidence>
<reference evidence="2" key="1">
    <citation type="journal article" date="2015" name="Nature">
        <title>Complex archaea that bridge the gap between prokaryotes and eukaryotes.</title>
        <authorList>
            <person name="Spang A."/>
            <person name="Saw J.H."/>
            <person name="Jorgensen S.L."/>
            <person name="Zaremba-Niedzwiedzka K."/>
            <person name="Martijn J."/>
            <person name="Lind A.E."/>
            <person name="van Eijk R."/>
            <person name="Schleper C."/>
            <person name="Guy L."/>
            <person name="Ettema T.J."/>
        </authorList>
    </citation>
    <scope>NUCLEOTIDE SEQUENCE</scope>
</reference>
<proteinExistence type="predicted"/>
<comment type="caution">
    <text evidence="2">The sequence shown here is derived from an EMBL/GenBank/DDBJ whole genome shotgun (WGS) entry which is preliminary data.</text>
</comment>
<accession>A0A0F9SLI0</accession>
<dbReference type="AlphaFoldDB" id="A0A0F9SLI0"/>
<name>A0A0F9SLI0_9ZZZZ</name>
<sequence length="83" mass="9515">MSSDDWNPRSRWGLGDLMRRAFDRIQRIADLRREIASQRPAHISEAFHAAHVAAAQASLDRLLDTDTDTDTDTRRGSDEDHNR</sequence>
<dbReference type="EMBL" id="LAZR01000417">
    <property type="protein sequence ID" value="KKN69870.1"/>
    <property type="molecule type" value="Genomic_DNA"/>
</dbReference>